<comment type="cofactor">
    <cofactor evidence="2">
        <name>Fe cation</name>
        <dbReference type="ChEBI" id="CHEBI:24875"/>
    </cofactor>
</comment>
<organism evidence="7">
    <name type="scientific">Aegilops tauschii</name>
    <name type="common">Tausch's goatgrass</name>
    <name type="synonym">Aegilops squarrosa</name>
    <dbReference type="NCBI Taxonomy" id="37682"/>
    <lineage>
        <taxon>Eukaryota</taxon>
        <taxon>Viridiplantae</taxon>
        <taxon>Streptophyta</taxon>
        <taxon>Embryophyta</taxon>
        <taxon>Tracheophyta</taxon>
        <taxon>Spermatophyta</taxon>
        <taxon>Magnoliopsida</taxon>
        <taxon>Liliopsida</taxon>
        <taxon>Poales</taxon>
        <taxon>Poaceae</taxon>
        <taxon>BOP clade</taxon>
        <taxon>Pooideae</taxon>
        <taxon>Triticodae</taxon>
        <taxon>Triticeae</taxon>
        <taxon>Triticinae</taxon>
        <taxon>Aegilops</taxon>
    </lineage>
</organism>
<evidence type="ECO:0000256" key="6">
    <source>
        <dbReference type="RuleBase" id="RU003682"/>
    </source>
</evidence>
<keyword evidence="4 6" id="KW-0560">Oxidoreductase</keyword>
<comment type="similarity">
    <text evidence="6">Belongs to the iron/ascorbate-dependent oxidoreductase family.</text>
</comment>
<proteinExistence type="inferred from homology"/>
<dbReference type="PANTHER" id="PTHR47990">
    <property type="entry name" value="2-OXOGLUTARATE (2OG) AND FE(II)-DEPENDENT OXYGENASE SUPERFAMILY PROTEIN-RELATED"/>
    <property type="match status" value="1"/>
</dbReference>
<accession>M8BCZ1</accession>
<dbReference type="Pfam" id="PF14226">
    <property type="entry name" value="DIOX_N"/>
    <property type="match status" value="1"/>
</dbReference>
<evidence type="ECO:0000256" key="4">
    <source>
        <dbReference type="ARBA" id="ARBA00023002"/>
    </source>
</evidence>
<evidence type="ECO:0000256" key="3">
    <source>
        <dbReference type="ARBA" id="ARBA00022723"/>
    </source>
</evidence>
<comment type="cofactor">
    <cofactor evidence="1">
        <name>L-ascorbate</name>
        <dbReference type="ChEBI" id="CHEBI:38290"/>
    </cofactor>
</comment>
<dbReference type="EnsemblPlants" id="EMT11550">
    <property type="protein sequence ID" value="EMT11550"/>
    <property type="gene ID" value="F775_19753"/>
</dbReference>
<dbReference type="SUPFAM" id="SSF51197">
    <property type="entry name" value="Clavaminate synthase-like"/>
    <property type="match status" value="1"/>
</dbReference>
<dbReference type="InterPro" id="IPR005123">
    <property type="entry name" value="Oxoglu/Fe-dep_dioxygenase_dom"/>
</dbReference>
<dbReference type="InterPro" id="IPR026992">
    <property type="entry name" value="DIOX_N"/>
</dbReference>
<dbReference type="InterPro" id="IPR044861">
    <property type="entry name" value="IPNS-like_FE2OG_OXY"/>
</dbReference>
<dbReference type="Gene3D" id="2.60.120.330">
    <property type="entry name" value="B-lactam Antibiotic, Isopenicillin N Synthase, Chain"/>
    <property type="match status" value="1"/>
</dbReference>
<dbReference type="PRINTS" id="PR00682">
    <property type="entry name" value="IPNSYNTHASE"/>
</dbReference>
<dbReference type="InterPro" id="IPR050231">
    <property type="entry name" value="Iron_ascorbate_oxido_reductase"/>
</dbReference>
<dbReference type="InterPro" id="IPR027443">
    <property type="entry name" value="IPNS-like_sf"/>
</dbReference>
<dbReference type="AlphaFoldDB" id="M8BCZ1"/>
<protein>
    <submittedName>
        <fullName evidence="7">Gibberellin 2-beta-dioxygenase 8</fullName>
    </submittedName>
</protein>
<keyword evidence="5 6" id="KW-0408">Iron</keyword>
<sequence length="344" mass="37726">MQQQEIHLRRFMEHQPDECALEELELPTVDLEAEEPSLTEQLAAACRDPGVFRLVNHGVPCDLTARLFGLARGLLELDAANKSRLPGYFCGTPALAALPVKQLNWLEGLHVEADDTGDRSHSSADAADGEAGGSALAEFMEAVSGEYVAHMARIARKLFDTLACGELGLDEEQRASYLTERGCIFRAYRYPATASGAGRRQLGMEAHTDSSVLSILNQDRVGGLQVLYGGRWLAMRPMEGALVVNVGDMLQAMSGGAYRSPEHRVVAPGWTEVDRMSLCYFAFPQEDAVIVGPPSACRQEELYRAFSYREFREQVQADVKASGSKVGLARFRVPRAEKAFTPTN</sequence>
<name>M8BCZ1_AEGTA</name>
<dbReference type="Pfam" id="PF03171">
    <property type="entry name" value="2OG-FeII_Oxy"/>
    <property type="match status" value="1"/>
</dbReference>
<dbReference type="GO" id="GO:0046872">
    <property type="term" value="F:metal ion binding"/>
    <property type="evidence" value="ECO:0007669"/>
    <property type="project" value="UniProtKB-KW"/>
</dbReference>
<dbReference type="PROSITE" id="PS51471">
    <property type="entry name" value="FE2OG_OXY"/>
    <property type="match status" value="1"/>
</dbReference>
<keyword evidence="3 6" id="KW-0479">Metal-binding</keyword>
<evidence type="ECO:0000256" key="5">
    <source>
        <dbReference type="ARBA" id="ARBA00023004"/>
    </source>
</evidence>
<evidence type="ECO:0000256" key="1">
    <source>
        <dbReference type="ARBA" id="ARBA00001961"/>
    </source>
</evidence>
<evidence type="ECO:0000256" key="2">
    <source>
        <dbReference type="ARBA" id="ARBA00001962"/>
    </source>
</evidence>
<dbReference type="GO" id="GO:0016491">
    <property type="term" value="F:oxidoreductase activity"/>
    <property type="evidence" value="ECO:0007669"/>
    <property type="project" value="UniProtKB-KW"/>
</dbReference>
<reference evidence="7" key="1">
    <citation type="submission" date="2015-06" db="UniProtKB">
        <authorList>
            <consortium name="EnsemblPlants"/>
        </authorList>
    </citation>
    <scope>IDENTIFICATION</scope>
</reference>
<evidence type="ECO:0000313" key="7">
    <source>
        <dbReference type="EnsemblPlants" id="EMT11550"/>
    </source>
</evidence>